<dbReference type="RefSeq" id="WP_123379011.1">
    <property type="nucleotide sequence ID" value="NZ_RJKN01000002.1"/>
</dbReference>
<evidence type="ECO:0000256" key="1">
    <source>
        <dbReference type="SAM" id="Phobius"/>
    </source>
</evidence>
<proteinExistence type="predicted"/>
<comment type="caution">
    <text evidence="3">The sequence shown here is derived from an EMBL/GenBank/DDBJ whole genome shotgun (WGS) entry which is preliminary data.</text>
</comment>
<dbReference type="Proteomes" id="UP000276232">
    <property type="component" value="Unassembled WGS sequence"/>
</dbReference>
<dbReference type="InterPro" id="IPR045597">
    <property type="entry name" value="DUF6458"/>
</dbReference>
<dbReference type="Pfam" id="PF20059">
    <property type="entry name" value="DUF6458"/>
    <property type="match status" value="1"/>
</dbReference>
<keyword evidence="1" id="KW-1133">Transmembrane helix</keyword>
<sequence length="76" mass="8223">MRFGLGIFLLVVGGVLAFAVRDSIDAVDLTVVGYVCLAAGVLAIVLGAVQGAQRQRRVDRVEYVEDRRGDLPPPRR</sequence>
<accession>A0A3N1HQK4</accession>
<keyword evidence="4" id="KW-1185">Reference proteome</keyword>
<evidence type="ECO:0000259" key="2">
    <source>
        <dbReference type="Pfam" id="PF20059"/>
    </source>
</evidence>
<organism evidence="3 4">
    <name type="scientific">Pseudokineococcus lusitanus</name>
    <dbReference type="NCBI Taxonomy" id="763993"/>
    <lineage>
        <taxon>Bacteria</taxon>
        <taxon>Bacillati</taxon>
        <taxon>Actinomycetota</taxon>
        <taxon>Actinomycetes</taxon>
        <taxon>Kineosporiales</taxon>
        <taxon>Kineosporiaceae</taxon>
        <taxon>Pseudokineococcus</taxon>
    </lineage>
</organism>
<evidence type="ECO:0000313" key="4">
    <source>
        <dbReference type="Proteomes" id="UP000276232"/>
    </source>
</evidence>
<reference evidence="3 4" key="1">
    <citation type="journal article" date="2015" name="Stand. Genomic Sci.">
        <title>Genomic Encyclopedia of Bacterial and Archaeal Type Strains, Phase III: the genomes of soil and plant-associated and newly described type strains.</title>
        <authorList>
            <person name="Whitman W.B."/>
            <person name="Woyke T."/>
            <person name="Klenk H.P."/>
            <person name="Zhou Y."/>
            <person name="Lilburn T.G."/>
            <person name="Beck B.J."/>
            <person name="De Vos P."/>
            <person name="Vandamme P."/>
            <person name="Eisen J.A."/>
            <person name="Garrity G."/>
            <person name="Hugenholtz P."/>
            <person name="Kyrpides N.C."/>
        </authorList>
    </citation>
    <scope>NUCLEOTIDE SEQUENCE [LARGE SCALE GENOMIC DNA]</scope>
    <source>
        <strain evidence="3 4">CECT 7306</strain>
    </source>
</reference>
<dbReference type="InParanoid" id="A0A3N1HQK4"/>
<evidence type="ECO:0000313" key="3">
    <source>
        <dbReference type="EMBL" id="ROP44775.1"/>
    </source>
</evidence>
<dbReference type="AlphaFoldDB" id="A0A3N1HQK4"/>
<gene>
    <name evidence="3" type="ORF">EDC03_0905</name>
</gene>
<keyword evidence="1" id="KW-0812">Transmembrane</keyword>
<feature type="domain" description="DUF6458" evidence="2">
    <location>
        <begin position="1"/>
        <end position="57"/>
    </location>
</feature>
<dbReference type="EMBL" id="RJKN01000002">
    <property type="protein sequence ID" value="ROP44775.1"/>
    <property type="molecule type" value="Genomic_DNA"/>
</dbReference>
<protein>
    <recommendedName>
        <fullName evidence="2">DUF6458 domain-containing protein</fullName>
    </recommendedName>
</protein>
<feature type="transmembrane region" description="Helical" evidence="1">
    <location>
        <begin position="29"/>
        <end position="49"/>
    </location>
</feature>
<name>A0A3N1HQK4_9ACTN</name>
<keyword evidence="1" id="KW-0472">Membrane</keyword>